<dbReference type="Proteomes" id="UP000199759">
    <property type="component" value="Unassembled WGS sequence"/>
</dbReference>
<dbReference type="InterPro" id="IPR003765">
    <property type="entry name" value="NO3_reductase_chaperone_NarJ"/>
</dbReference>
<organism evidence="2 3">
    <name type="scientific">Maricaulis salignorans</name>
    <dbReference type="NCBI Taxonomy" id="144026"/>
    <lineage>
        <taxon>Bacteria</taxon>
        <taxon>Pseudomonadati</taxon>
        <taxon>Pseudomonadota</taxon>
        <taxon>Alphaproteobacteria</taxon>
        <taxon>Maricaulales</taxon>
        <taxon>Maricaulaceae</taxon>
        <taxon>Maricaulis</taxon>
    </lineage>
</organism>
<dbReference type="EMBL" id="FNHG01000001">
    <property type="protein sequence ID" value="SDL66338.1"/>
    <property type="molecule type" value="Genomic_DNA"/>
</dbReference>
<dbReference type="Gene3D" id="1.10.3480.10">
    <property type="entry name" value="TorD-like"/>
    <property type="match status" value="1"/>
</dbReference>
<keyword evidence="3" id="KW-1185">Reference proteome</keyword>
<evidence type="ECO:0000313" key="2">
    <source>
        <dbReference type="EMBL" id="SDL66338.1"/>
    </source>
</evidence>
<dbReference type="InterPro" id="IPR036411">
    <property type="entry name" value="TorD-like_sf"/>
</dbReference>
<dbReference type="STRING" id="144026.SAMN04488568_101236"/>
<proteinExistence type="predicted"/>
<dbReference type="PANTHER" id="PTHR43680">
    <property type="entry name" value="NITRATE REDUCTASE MOLYBDENUM COFACTOR ASSEMBLY CHAPERONE"/>
    <property type="match status" value="1"/>
</dbReference>
<gene>
    <name evidence="2" type="ORF">SAMN04488568_101236</name>
</gene>
<protein>
    <submittedName>
        <fullName evidence="2">Respiratory nitrate reductase chaperone NarJ</fullName>
    </submittedName>
</protein>
<evidence type="ECO:0000256" key="1">
    <source>
        <dbReference type="ARBA" id="ARBA00023063"/>
    </source>
</evidence>
<dbReference type="AlphaFoldDB" id="A0A1G9LWJ4"/>
<dbReference type="PANTHER" id="PTHR43680:SF2">
    <property type="entry name" value="NITRATE REDUCTASE MOLYBDENUM COFACTOR ASSEMBLY CHAPERONE NARJ"/>
    <property type="match status" value="1"/>
</dbReference>
<dbReference type="GO" id="GO:0051131">
    <property type="term" value="P:chaperone-mediated protein complex assembly"/>
    <property type="evidence" value="ECO:0007669"/>
    <property type="project" value="InterPro"/>
</dbReference>
<evidence type="ECO:0000313" key="3">
    <source>
        <dbReference type="Proteomes" id="UP000199759"/>
    </source>
</evidence>
<name>A0A1G9LWJ4_9PROT</name>
<dbReference type="GO" id="GO:0042128">
    <property type="term" value="P:nitrate assimilation"/>
    <property type="evidence" value="ECO:0007669"/>
    <property type="project" value="UniProtKB-KW"/>
</dbReference>
<sequence length="236" mass="26141">MMAKTFKVMAALLSYPTADIQGAGPELKAVLAEEGLLSVGQQTRLGHLIDQLESRDLYDLQERYVSLFDRSRTLSLHLFEHVHGESRARGQAMVDLQNVYGEKGLEINAKELPDFLPLFLEFLSTLPLAEASDLLGETSHVLEALRDRLRKRKSIYAAVFRSLLTLATMDAEAAPVEIQTEDEEADDLEALDKAWAEEPVTFGPGEAGCNVAEKMLEKMKLPTAPAVSVRSQGEQR</sequence>
<keyword evidence="1" id="KW-0534">Nitrate assimilation</keyword>
<accession>A0A1G9LWJ4</accession>
<dbReference type="InterPro" id="IPR020945">
    <property type="entry name" value="DMSO/NO3_reduct_chaperone"/>
</dbReference>
<dbReference type="GO" id="GO:0016530">
    <property type="term" value="F:metallochaperone activity"/>
    <property type="evidence" value="ECO:0007669"/>
    <property type="project" value="TreeGrafter"/>
</dbReference>
<dbReference type="Pfam" id="PF02613">
    <property type="entry name" value="Nitrate_red_del"/>
    <property type="match status" value="1"/>
</dbReference>
<dbReference type="SUPFAM" id="SSF89155">
    <property type="entry name" value="TorD-like"/>
    <property type="match status" value="1"/>
</dbReference>
<reference evidence="2 3" key="1">
    <citation type="submission" date="2016-10" db="EMBL/GenBank/DDBJ databases">
        <authorList>
            <person name="de Groot N.N."/>
        </authorList>
    </citation>
    <scope>NUCLEOTIDE SEQUENCE [LARGE SCALE GENOMIC DNA]</scope>
    <source>
        <strain evidence="2 3">DSM 16077</strain>
    </source>
</reference>
<dbReference type="NCBIfam" id="TIGR00684">
    <property type="entry name" value="narJ"/>
    <property type="match status" value="1"/>
</dbReference>
<dbReference type="GO" id="GO:0051082">
    <property type="term" value="F:unfolded protein binding"/>
    <property type="evidence" value="ECO:0007669"/>
    <property type="project" value="InterPro"/>
</dbReference>